<accession>A0A8H7B6H1</accession>
<dbReference type="GeneID" id="62203766"/>
<evidence type="ECO:0000313" key="1">
    <source>
        <dbReference type="EMBL" id="KAF7676036.1"/>
    </source>
</evidence>
<dbReference type="AlphaFoldDB" id="A0A8H7B6H1"/>
<dbReference type="EMBL" id="JAAABM010000007">
    <property type="protein sequence ID" value="KAF7676036.1"/>
    <property type="molecule type" value="Genomic_DNA"/>
</dbReference>
<reference evidence="1" key="1">
    <citation type="submission" date="2020-01" db="EMBL/GenBank/DDBJ databases">
        <authorList>
            <person name="Feng Z.H.Z."/>
        </authorList>
    </citation>
    <scope>NUCLEOTIDE SEQUENCE</scope>
    <source>
        <strain evidence="1">CBS107.38</strain>
    </source>
</reference>
<gene>
    <name evidence="1" type="ORF">GT037_005541</name>
</gene>
<protein>
    <submittedName>
        <fullName evidence="1">Uncharacterized protein</fullName>
    </submittedName>
</protein>
<dbReference type="RefSeq" id="XP_038786277.1">
    <property type="nucleotide sequence ID" value="XM_038930588.1"/>
</dbReference>
<dbReference type="Proteomes" id="UP000596902">
    <property type="component" value="Unassembled WGS sequence"/>
</dbReference>
<organism evidence="1 2">
    <name type="scientific">Alternaria burnsii</name>
    <dbReference type="NCBI Taxonomy" id="1187904"/>
    <lineage>
        <taxon>Eukaryota</taxon>
        <taxon>Fungi</taxon>
        <taxon>Dikarya</taxon>
        <taxon>Ascomycota</taxon>
        <taxon>Pezizomycotina</taxon>
        <taxon>Dothideomycetes</taxon>
        <taxon>Pleosporomycetidae</taxon>
        <taxon>Pleosporales</taxon>
        <taxon>Pleosporineae</taxon>
        <taxon>Pleosporaceae</taxon>
        <taxon>Alternaria</taxon>
        <taxon>Alternaria sect. Alternaria</taxon>
    </lineage>
</organism>
<evidence type="ECO:0000313" key="2">
    <source>
        <dbReference type="Proteomes" id="UP000596902"/>
    </source>
</evidence>
<comment type="caution">
    <text evidence="1">The sequence shown here is derived from an EMBL/GenBank/DDBJ whole genome shotgun (WGS) entry which is preliminary data.</text>
</comment>
<name>A0A8H7B6H1_9PLEO</name>
<reference evidence="1" key="2">
    <citation type="submission" date="2020-08" db="EMBL/GenBank/DDBJ databases">
        <title>Draft Genome Sequence of Cumin Blight Pathogen Alternaria burnsii.</title>
        <authorList>
            <person name="Feng Z."/>
        </authorList>
    </citation>
    <scope>NUCLEOTIDE SEQUENCE</scope>
    <source>
        <strain evidence="1">CBS107.38</strain>
    </source>
</reference>
<keyword evidence="2" id="KW-1185">Reference proteome</keyword>
<feature type="non-terminal residue" evidence="1">
    <location>
        <position position="1"/>
    </location>
</feature>
<sequence>IPLLIPRPLEELTFALIGLTPFIVTAISLKYSYSKLTNTSTLKEIRLKIRIKLFRLLPSSKETQKNKLLYLSNTI</sequence>
<proteinExistence type="predicted"/>